<protein>
    <recommendedName>
        <fullName evidence="3">DUF4258 domain-containing protein</fullName>
    </recommendedName>
</protein>
<dbReference type="AlphaFoldDB" id="A0A4R6RPX8"/>
<proteinExistence type="predicted"/>
<dbReference type="GeneID" id="39489786"/>
<reference evidence="1 2" key="1">
    <citation type="submission" date="2019-03" db="EMBL/GenBank/DDBJ databases">
        <title>Genomic Encyclopedia of Type Strains, Phase IV (KMG-IV): sequencing the most valuable type-strain genomes for metagenomic binning, comparative biology and taxonomic classification.</title>
        <authorList>
            <person name="Goeker M."/>
        </authorList>
    </citation>
    <scope>NUCLEOTIDE SEQUENCE [LARGE SCALE GENOMIC DNA]</scope>
    <source>
        <strain evidence="1 2">DSM 102969</strain>
    </source>
</reference>
<name>A0A4R6RPX8_9HYPH</name>
<sequence>MAFSMTRHARERTTARNIPPMIVEMIVEYGDSRECGAGARSYVLTGNSMRAIRKVAGKEIAKVIEPYRTQKAYVIENAGRIITAAFAYTH</sequence>
<evidence type="ECO:0000313" key="1">
    <source>
        <dbReference type="EMBL" id="TDP88712.1"/>
    </source>
</evidence>
<comment type="caution">
    <text evidence="1">The sequence shown here is derived from an EMBL/GenBank/DDBJ whole genome shotgun (WGS) entry which is preliminary data.</text>
</comment>
<dbReference type="RefSeq" id="WP_126542127.1">
    <property type="nucleotide sequence ID" value="NZ_BSPM01000016.1"/>
</dbReference>
<evidence type="ECO:0000313" key="2">
    <source>
        <dbReference type="Proteomes" id="UP000294547"/>
    </source>
</evidence>
<dbReference type="Proteomes" id="UP000294547">
    <property type="component" value="Unassembled WGS sequence"/>
</dbReference>
<dbReference type="EMBL" id="SNXY01000001">
    <property type="protein sequence ID" value="TDP88712.1"/>
    <property type="molecule type" value="Genomic_DNA"/>
</dbReference>
<organism evidence="1 2">
    <name type="scientific">Oharaeibacter diazotrophicus</name>
    <dbReference type="NCBI Taxonomy" id="1920512"/>
    <lineage>
        <taxon>Bacteria</taxon>
        <taxon>Pseudomonadati</taxon>
        <taxon>Pseudomonadota</taxon>
        <taxon>Alphaproteobacteria</taxon>
        <taxon>Hyphomicrobiales</taxon>
        <taxon>Pleomorphomonadaceae</taxon>
        <taxon>Oharaeibacter</taxon>
    </lineage>
</organism>
<gene>
    <name evidence="1" type="ORF">EDD54_0008</name>
</gene>
<evidence type="ECO:0008006" key="3">
    <source>
        <dbReference type="Google" id="ProtNLM"/>
    </source>
</evidence>
<dbReference type="OrthoDB" id="7358796at2"/>
<accession>A0A4R6RPX8</accession>
<keyword evidence="2" id="KW-1185">Reference proteome</keyword>